<dbReference type="PANTHER" id="PTHR13412:SF0">
    <property type="entry name" value="T-CELL IMMUNOMODULATORY PROTEIN"/>
    <property type="match status" value="1"/>
</dbReference>
<evidence type="ECO:0000313" key="3">
    <source>
        <dbReference type="EMBL" id="OUR75173.1"/>
    </source>
</evidence>
<feature type="signal peptide" evidence="2">
    <location>
        <begin position="1"/>
        <end position="29"/>
    </location>
</feature>
<dbReference type="InterPro" id="IPR028994">
    <property type="entry name" value="Integrin_alpha_N"/>
</dbReference>
<dbReference type="SUPFAM" id="SSF69318">
    <property type="entry name" value="Integrin alpha N-terminal domain"/>
    <property type="match status" value="1"/>
</dbReference>
<comment type="caution">
    <text evidence="3">The sequence shown here is derived from an EMBL/GenBank/DDBJ whole genome shotgun (WGS) entry which is preliminary data.</text>
</comment>
<feature type="chain" id="PRO_5012441336" description="FG-GAP repeat protein" evidence="2">
    <location>
        <begin position="30"/>
        <end position="511"/>
    </location>
</feature>
<proteinExistence type="predicted"/>
<name>A0A1Y5DXB9_COLPS</name>
<dbReference type="InterPro" id="IPR024881">
    <property type="entry name" value="Tip"/>
</dbReference>
<evidence type="ECO:0000313" key="4">
    <source>
        <dbReference type="Proteomes" id="UP000243053"/>
    </source>
</evidence>
<protein>
    <recommendedName>
        <fullName evidence="5">FG-GAP repeat protein</fullName>
    </recommendedName>
</protein>
<dbReference type="PANTHER" id="PTHR13412">
    <property type="entry name" value="T-CELL IMMUNOMODULATORY PROTEIN HOMOLOG"/>
    <property type="match status" value="1"/>
</dbReference>
<gene>
    <name evidence="3" type="ORF">A9Q75_18245</name>
</gene>
<keyword evidence="1 2" id="KW-0732">Signal</keyword>
<evidence type="ECO:0000256" key="2">
    <source>
        <dbReference type="SAM" id="SignalP"/>
    </source>
</evidence>
<dbReference type="PROSITE" id="PS51257">
    <property type="entry name" value="PROKAR_LIPOPROTEIN"/>
    <property type="match status" value="1"/>
</dbReference>
<dbReference type="Proteomes" id="UP000243053">
    <property type="component" value="Unassembled WGS sequence"/>
</dbReference>
<dbReference type="EMBL" id="MAAF01000112">
    <property type="protein sequence ID" value="OUR75173.1"/>
    <property type="molecule type" value="Genomic_DNA"/>
</dbReference>
<accession>A0A1Y5DXB9</accession>
<dbReference type="Gene3D" id="2.130.10.130">
    <property type="entry name" value="Integrin alpha, N-terminal"/>
    <property type="match status" value="1"/>
</dbReference>
<dbReference type="InterPro" id="IPR013517">
    <property type="entry name" value="FG-GAP"/>
</dbReference>
<dbReference type="AlphaFoldDB" id="A0A1Y5DXB9"/>
<reference evidence="4" key="1">
    <citation type="journal article" date="2017" name="Proc. Natl. Acad. Sci. U.S.A.">
        <title>Simulation of Deepwater Horizon oil plume reveals substrate specialization within a complex community of hydrocarbon degraders.</title>
        <authorList>
            <person name="Hu P."/>
            <person name="Dubinsky E.A."/>
            <person name="Probst A.J."/>
            <person name="Wang J."/>
            <person name="Sieber C.M.K."/>
            <person name="Tom L.M."/>
            <person name="Gardinali P."/>
            <person name="Banfield J.F."/>
            <person name="Atlas R.M."/>
            <person name="Andersen G.L."/>
        </authorList>
    </citation>
    <scope>NUCLEOTIDE SEQUENCE [LARGE SCALE GENOMIC DNA]</scope>
</reference>
<sequence length="511" mass="57666">MKKPLLFNNRTLFSLLVTLSCVASSPALASKSKTVEFNEVVIDSPYKLIQEIIAADVLPSKGKELVTFSVDEHSNRWLMIYQLDHIANQYIVAEKAIVPKAFYRFDLSKQKDEKKQSIYFLSTDSLTLYQNNKFKRLAKVKSLYIQDQADFLSRGDFIQDLNNDDFDDVIIADFNKTHIFIGQGLNTFAKQTLPIKPNVRVLAAGASYTESKLYFSDVNFDNKTDILLVGDGEMIIYSQYENSHFTKKAIRLAINEAISGTEWWNKRDESGEQLDQSDLEYRKIEELRDVNADGITDMVVRYTKTSGVLDRVNDYEIFLGTQRKGALSYAKQADSVIHAEGTLTGLEFVDINNDDKLEVLLAGFDIGLSQIIGALVTGGIDQDVYVFKMNKQDKFPTRPAIKKEVELTFSLSSGQSGSAIVKLADLNGDGLKELILSDDDDELKIYLGIKTNKKKKSFKKRSISYSTQLPKDGNLVMVEDLNGDGKEDMLMKFSRLDGEDKAKQFKVLFSK</sequence>
<evidence type="ECO:0000256" key="1">
    <source>
        <dbReference type="ARBA" id="ARBA00022729"/>
    </source>
</evidence>
<dbReference type="GO" id="GO:0005886">
    <property type="term" value="C:plasma membrane"/>
    <property type="evidence" value="ECO:0007669"/>
    <property type="project" value="TreeGrafter"/>
</dbReference>
<evidence type="ECO:0008006" key="5">
    <source>
        <dbReference type="Google" id="ProtNLM"/>
    </source>
</evidence>
<organism evidence="3 4">
    <name type="scientific">Colwellia psychrerythraea</name>
    <name type="common">Vibrio psychroerythus</name>
    <dbReference type="NCBI Taxonomy" id="28229"/>
    <lineage>
        <taxon>Bacteria</taxon>
        <taxon>Pseudomonadati</taxon>
        <taxon>Pseudomonadota</taxon>
        <taxon>Gammaproteobacteria</taxon>
        <taxon>Alteromonadales</taxon>
        <taxon>Colwelliaceae</taxon>
        <taxon>Colwellia</taxon>
    </lineage>
</organism>
<dbReference type="Pfam" id="PF13517">
    <property type="entry name" value="FG-GAP_3"/>
    <property type="match status" value="1"/>
</dbReference>